<evidence type="ECO:0000256" key="3">
    <source>
        <dbReference type="RuleBase" id="RU361277"/>
    </source>
</evidence>
<dbReference type="InterPro" id="IPR050129">
    <property type="entry name" value="Zn_alcohol_dh"/>
</dbReference>
<accession>A0ABS6VV40</accession>
<comment type="cofactor">
    <cofactor evidence="3">
        <name>Zn(2+)</name>
        <dbReference type="ChEBI" id="CHEBI:29105"/>
    </cofactor>
</comment>
<dbReference type="PROSITE" id="PS00059">
    <property type="entry name" value="ADH_ZINC"/>
    <property type="match status" value="1"/>
</dbReference>
<dbReference type="PANTHER" id="PTHR43401:SF2">
    <property type="entry name" value="L-THREONINE 3-DEHYDROGENASE"/>
    <property type="match status" value="1"/>
</dbReference>
<keyword evidence="1 3" id="KW-0479">Metal-binding</keyword>
<dbReference type="PANTHER" id="PTHR43401">
    <property type="entry name" value="L-THREONINE 3-DEHYDROGENASE"/>
    <property type="match status" value="1"/>
</dbReference>
<dbReference type="Pfam" id="PF00107">
    <property type="entry name" value="ADH_zinc_N"/>
    <property type="match status" value="1"/>
</dbReference>
<organism evidence="5 6">
    <name type="scientific">Zhongshania aquimaris</name>
    <dbReference type="NCBI Taxonomy" id="2857107"/>
    <lineage>
        <taxon>Bacteria</taxon>
        <taxon>Pseudomonadati</taxon>
        <taxon>Pseudomonadota</taxon>
        <taxon>Gammaproteobacteria</taxon>
        <taxon>Cellvibrionales</taxon>
        <taxon>Spongiibacteraceae</taxon>
        <taxon>Zhongshania</taxon>
    </lineage>
</organism>
<dbReference type="InterPro" id="IPR002328">
    <property type="entry name" value="ADH_Zn_CS"/>
</dbReference>
<evidence type="ECO:0000313" key="6">
    <source>
        <dbReference type="Proteomes" id="UP001166291"/>
    </source>
</evidence>
<feature type="domain" description="Enoyl reductase (ER)" evidence="4">
    <location>
        <begin position="7"/>
        <end position="336"/>
    </location>
</feature>
<dbReference type="Proteomes" id="UP001166291">
    <property type="component" value="Unassembled WGS sequence"/>
</dbReference>
<dbReference type="InterPro" id="IPR013149">
    <property type="entry name" value="ADH-like_C"/>
</dbReference>
<dbReference type="Pfam" id="PF08240">
    <property type="entry name" value="ADH_N"/>
    <property type="match status" value="1"/>
</dbReference>
<evidence type="ECO:0000259" key="4">
    <source>
        <dbReference type="SMART" id="SM00829"/>
    </source>
</evidence>
<proteinExistence type="inferred from homology"/>
<dbReference type="InterPro" id="IPR020843">
    <property type="entry name" value="ER"/>
</dbReference>
<dbReference type="EMBL" id="JAHWDQ010000004">
    <property type="protein sequence ID" value="MBW2942204.1"/>
    <property type="molecule type" value="Genomic_DNA"/>
</dbReference>
<evidence type="ECO:0000256" key="1">
    <source>
        <dbReference type="ARBA" id="ARBA00022723"/>
    </source>
</evidence>
<keyword evidence="2" id="KW-0560">Oxidoreductase</keyword>
<protein>
    <submittedName>
        <fullName evidence="5">Alcohol dehydrogenase catalytic domain-containing protein</fullName>
    </submittedName>
</protein>
<comment type="caution">
    <text evidence="5">The sequence shown here is derived from an EMBL/GenBank/DDBJ whole genome shotgun (WGS) entry which is preliminary data.</text>
</comment>
<name>A0ABS6VV40_9GAMM</name>
<dbReference type="InterPro" id="IPR013154">
    <property type="entry name" value="ADH-like_N"/>
</dbReference>
<evidence type="ECO:0000313" key="5">
    <source>
        <dbReference type="EMBL" id="MBW2942204.1"/>
    </source>
</evidence>
<reference evidence="5" key="1">
    <citation type="submission" date="2021-07" db="EMBL/GenBank/DDBJ databases">
        <title>Zhongshania sp. CAU 1632 isolated from seawater.</title>
        <authorList>
            <person name="Kim W."/>
        </authorList>
    </citation>
    <scope>NUCLEOTIDE SEQUENCE</scope>
    <source>
        <strain evidence="5">CAU 1632</strain>
    </source>
</reference>
<keyword evidence="3" id="KW-0862">Zinc</keyword>
<keyword evidence="6" id="KW-1185">Reference proteome</keyword>
<gene>
    <name evidence="5" type="ORF">KXJ70_15520</name>
</gene>
<comment type="similarity">
    <text evidence="3">Belongs to the zinc-containing alcohol dehydrogenase family.</text>
</comment>
<evidence type="ECO:0000256" key="2">
    <source>
        <dbReference type="ARBA" id="ARBA00023002"/>
    </source>
</evidence>
<sequence>MKAGVFKDPYDLVAEDGIEVPEIEANEVLIEVRACGICGSDLHMYRHNSHRGVLNRVSKSGKEIPGHEFSGVIRKVGADVEGFAEGERVVGVGMGGFAEFVPVPCNPFQLVKIPDGVSFQEAATTEPMADALQMVRKAQLKDNENVVVYGVGIIGLSVIQALLSQDKAIGKIVAIDISAVRLKKAKELGVYCVNPLDGDVVEQVREICGTTPVSFPPSNPPSVDVVIDCAGYIKSMKSESPLQTALYMVKGDAIGRIVCFGAYESDLAINFMPVIDKQISIIGSQGYASEDLVIALEMMRSGKVNRNDLITHQYPLADIDKAFSAQMSPEAIKVMVLPTEA</sequence>
<dbReference type="RefSeq" id="WP_219044441.1">
    <property type="nucleotide sequence ID" value="NZ_JAHWDQ010000004.1"/>
</dbReference>
<dbReference type="SMART" id="SM00829">
    <property type="entry name" value="PKS_ER"/>
    <property type="match status" value="1"/>
</dbReference>